<evidence type="ECO:0000313" key="3">
    <source>
        <dbReference type="EMBL" id="AIQ67775.1"/>
    </source>
</evidence>
<dbReference type="InterPro" id="IPR027417">
    <property type="entry name" value="P-loop_NTPase"/>
</dbReference>
<proteinExistence type="predicted"/>
<dbReference type="Gene3D" id="3.40.50.300">
    <property type="entry name" value="P-loop containing nucleotide triphosphate hydrolases"/>
    <property type="match status" value="1"/>
</dbReference>
<dbReference type="PIRSF" id="PIRSF007531">
    <property type="entry name" value="CPT"/>
    <property type="match status" value="1"/>
</dbReference>
<dbReference type="GO" id="GO:0016740">
    <property type="term" value="F:transferase activity"/>
    <property type="evidence" value="ECO:0007669"/>
    <property type="project" value="InterPro"/>
</dbReference>
<evidence type="ECO:0000256" key="1">
    <source>
        <dbReference type="PIRSR" id="PIRSR007531-1"/>
    </source>
</evidence>
<dbReference type="GO" id="GO:0005524">
    <property type="term" value="F:ATP binding"/>
    <property type="evidence" value="ECO:0007669"/>
    <property type="project" value="InterPro"/>
</dbReference>
<feature type="binding site" evidence="2">
    <location>
        <begin position="11"/>
        <end position="18"/>
    </location>
    <ligand>
        <name>ATP</name>
        <dbReference type="ChEBI" id="CHEBI:30616"/>
    </ligand>
</feature>
<gene>
    <name evidence="3" type="ORF">PGRAT_09125</name>
</gene>
<dbReference type="OrthoDB" id="9811101at2"/>
<accession>A0A089M5Y6</accession>
<keyword evidence="4" id="KW-1185">Reference proteome</keyword>
<name>A0A089M5Y6_9BACL</name>
<evidence type="ECO:0000313" key="4">
    <source>
        <dbReference type="Proteomes" id="UP000029500"/>
    </source>
</evidence>
<dbReference type="RefSeq" id="WP_025704482.1">
    <property type="nucleotide sequence ID" value="NZ_CP009287.1"/>
</dbReference>
<feature type="active site" evidence="1">
    <location>
        <position position="38"/>
    </location>
</feature>
<protein>
    <submittedName>
        <fullName evidence="3">Chemotaxis protein</fullName>
    </submittedName>
</protein>
<dbReference type="HOGENOM" id="CLU_101381_2_0_9"/>
<organism evidence="3 4">
    <name type="scientific">Paenibacillus graminis</name>
    <dbReference type="NCBI Taxonomy" id="189425"/>
    <lineage>
        <taxon>Bacteria</taxon>
        <taxon>Bacillati</taxon>
        <taxon>Bacillota</taxon>
        <taxon>Bacilli</taxon>
        <taxon>Bacillales</taxon>
        <taxon>Paenibacillaceae</taxon>
        <taxon>Paenibacillus</taxon>
    </lineage>
</organism>
<dbReference type="KEGG" id="pgm:PGRAT_09125"/>
<dbReference type="AlphaFoldDB" id="A0A089M5Y6"/>
<reference evidence="3 4" key="1">
    <citation type="submission" date="2014-08" db="EMBL/GenBank/DDBJ databases">
        <title>Comparative genomics of the Paenibacillus odorifer group.</title>
        <authorList>
            <person name="den Bakker H.C."/>
            <person name="Tsai Y.-C."/>
            <person name="Martin N."/>
            <person name="Korlach J."/>
            <person name="Wiedmann M."/>
        </authorList>
    </citation>
    <scope>NUCLEOTIDE SEQUENCE [LARGE SCALE GENOMIC DNA]</scope>
    <source>
        <strain evidence="3 4">DSM 15220</strain>
    </source>
</reference>
<sequence>MKRGLIVFLNGTSSSGKTSISTELINQKEIPFYHLSIDEFFNNYNDFVNNKFPDEPPRGIDHQVVSQIIDHSILSVYHSTIKLLSELGFNVIVDTIIANDKYFNDFYDVLIDHPILFVGVLCSKEELTRREQSRGDRAIGLAHSQFDYIYSYDEYDLEVNTEELSPVECTDKILSYIKSDLDYSAFKKLRKREISVS</sequence>
<dbReference type="InterPro" id="IPR012853">
    <property type="entry name" value="CPT"/>
</dbReference>
<evidence type="ECO:0000256" key="2">
    <source>
        <dbReference type="PIRSR" id="PIRSR007531-2"/>
    </source>
</evidence>
<dbReference type="SUPFAM" id="SSF52540">
    <property type="entry name" value="P-loop containing nucleoside triphosphate hydrolases"/>
    <property type="match status" value="1"/>
</dbReference>
<dbReference type="Proteomes" id="UP000029500">
    <property type="component" value="Chromosome"/>
</dbReference>
<dbReference type="STRING" id="189425.PGRAT_09125"/>
<dbReference type="EMBL" id="CP009287">
    <property type="protein sequence ID" value="AIQ67775.1"/>
    <property type="molecule type" value="Genomic_DNA"/>
</dbReference>
<dbReference type="eggNOG" id="COG3896">
    <property type="taxonomic scope" value="Bacteria"/>
</dbReference>
<dbReference type="Pfam" id="PF07931">
    <property type="entry name" value="CPT"/>
    <property type="match status" value="1"/>
</dbReference>